<dbReference type="Proteomes" id="UP001152484">
    <property type="component" value="Unassembled WGS sequence"/>
</dbReference>
<reference evidence="1" key="1">
    <citation type="submission" date="2022-07" db="EMBL/GenBank/DDBJ databases">
        <authorList>
            <person name="Macas J."/>
            <person name="Novak P."/>
            <person name="Neumann P."/>
        </authorList>
    </citation>
    <scope>NUCLEOTIDE SEQUENCE</scope>
</reference>
<proteinExistence type="predicted"/>
<keyword evidence="2" id="KW-1185">Reference proteome</keyword>
<dbReference type="AlphaFoldDB" id="A0A9P1DYN1"/>
<dbReference type="OrthoDB" id="1323489at2759"/>
<gene>
    <name evidence="1" type="ORF">CEURO_LOCUS1618</name>
</gene>
<sequence>MLPLEVVGQSSFPFLMAGKIGITSLEVPDQTSSLLMVAGKTKRFDSICYFHFNNSNFMSIYLNSKYNDVVRLGYYDTELAILTSHQGLDNSLSHPKIALCY</sequence>
<comment type="caution">
    <text evidence="1">The sequence shown here is derived from an EMBL/GenBank/DDBJ whole genome shotgun (WGS) entry which is preliminary data.</text>
</comment>
<organism evidence="1 2">
    <name type="scientific">Cuscuta europaea</name>
    <name type="common">European dodder</name>
    <dbReference type="NCBI Taxonomy" id="41803"/>
    <lineage>
        <taxon>Eukaryota</taxon>
        <taxon>Viridiplantae</taxon>
        <taxon>Streptophyta</taxon>
        <taxon>Embryophyta</taxon>
        <taxon>Tracheophyta</taxon>
        <taxon>Spermatophyta</taxon>
        <taxon>Magnoliopsida</taxon>
        <taxon>eudicotyledons</taxon>
        <taxon>Gunneridae</taxon>
        <taxon>Pentapetalae</taxon>
        <taxon>asterids</taxon>
        <taxon>lamiids</taxon>
        <taxon>Solanales</taxon>
        <taxon>Convolvulaceae</taxon>
        <taxon>Cuscuteae</taxon>
        <taxon>Cuscuta</taxon>
        <taxon>Cuscuta subgen. Cuscuta</taxon>
    </lineage>
</organism>
<evidence type="ECO:0000313" key="2">
    <source>
        <dbReference type="Proteomes" id="UP001152484"/>
    </source>
</evidence>
<dbReference type="EMBL" id="CAMAPE010000004">
    <property type="protein sequence ID" value="CAH9060726.1"/>
    <property type="molecule type" value="Genomic_DNA"/>
</dbReference>
<protein>
    <submittedName>
        <fullName evidence="1">Uncharacterized protein</fullName>
    </submittedName>
</protein>
<name>A0A9P1DYN1_CUSEU</name>
<evidence type="ECO:0000313" key="1">
    <source>
        <dbReference type="EMBL" id="CAH9060726.1"/>
    </source>
</evidence>
<accession>A0A9P1DYN1</accession>